<dbReference type="InterPro" id="IPR023210">
    <property type="entry name" value="NADP_OxRdtase_dom"/>
</dbReference>
<dbReference type="PANTHER" id="PTHR43364:SF4">
    <property type="entry name" value="NAD(P)-LINKED OXIDOREDUCTASE SUPERFAMILY PROTEIN"/>
    <property type="match status" value="1"/>
</dbReference>
<evidence type="ECO:0000313" key="3">
    <source>
        <dbReference type="EMBL" id="CAB4555161.1"/>
    </source>
</evidence>
<organism evidence="4">
    <name type="scientific">freshwater metagenome</name>
    <dbReference type="NCBI Taxonomy" id="449393"/>
    <lineage>
        <taxon>unclassified sequences</taxon>
        <taxon>metagenomes</taxon>
        <taxon>ecological metagenomes</taxon>
    </lineage>
</organism>
<dbReference type="EMBL" id="CAEZSL010000235">
    <property type="protein sequence ID" value="CAB4555161.1"/>
    <property type="molecule type" value="Genomic_DNA"/>
</dbReference>
<protein>
    <submittedName>
        <fullName evidence="4">Unannotated protein</fullName>
    </submittedName>
</protein>
<dbReference type="FunFam" id="3.20.20.100:FF:000004">
    <property type="entry name" value="Oxidoreductase, aldo/keto reductase"/>
    <property type="match status" value="1"/>
</dbReference>
<name>A0A6J6H9C1_9ZZZZ</name>
<dbReference type="InterPro" id="IPR050523">
    <property type="entry name" value="AKR_Detox_Biosynth"/>
</dbReference>
<gene>
    <name evidence="3" type="ORF">UFOPK1421_01545</name>
    <name evidence="4" type="ORF">UFOPK1820_01194</name>
</gene>
<keyword evidence="1" id="KW-0560">Oxidoreductase</keyword>
<dbReference type="GO" id="GO:0005829">
    <property type="term" value="C:cytosol"/>
    <property type="evidence" value="ECO:0007669"/>
    <property type="project" value="UniProtKB-ARBA"/>
</dbReference>
<dbReference type="Pfam" id="PF00248">
    <property type="entry name" value="Aldo_ket_red"/>
    <property type="match status" value="1"/>
</dbReference>
<dbReference type="Gene3D" id="3.20.20.100">
    <property type="entry name" value="NADP-dependent oxidoreductase domain"/>
    <property type="match status" value="1"/>
</dbReference>
<dbReference type="InterPro" id="IPR020471">
    <property type="entry name" value="AKR"/>
</dbReference>
<accession>A0A6J6H9C1</accession>
<dbReference type="AlphaFoldDB" id="A0A6J6H9C1"/>
<dbReference type="SUPFAM" id="SSF51430">
    <property type="entry name" value="NAD(P)-linked oxidoreductase"/>
    <property type="match status" value="1"/>
</dbReference>
<evidence type="ECO:0000313" key="4">
    <source>
        <dbReference type="EMBL" id="CAB4608419.1"/>
    </source>
</evidence>
<evidence type="ECO:0000256" key="1">
    <source>
        <dbReference type="ARBA" id="ARBA00023002"/>
    </source>
</evidence>
<proteinExistence type="predicted"/>
<reference evidence="4" key="1">
    <citation type="submission" date="2020-05" db="EMBL/GenBank/DDBJ databases">
        <authorList>
            <person name="Chiriac C."/>
            <person name="Salcher M."/>
            <person name="Ghai R."/>
            <person name="Kavagutti S V."/>
        </authorList>
    </citation>
    <scope>NUCLEOTIDE SEQUENCE</scope>
</reference>
<dbReference type="EMBL" id="CAEZUK010000222">
    <property type="protein sequence ID" value="CAB4608419.1"/>
    <property type="molecule type" value="Genomic_DNA"/>
</dbReference>
<evidence type="ECO:0000259" key="2">
    <source>
        <dbReference type="Pfam" id="PF00248"/>
    </source>
</evidence>
<feature type="domain" description="NADP-dependent oxidoreductase" evidence="2">
    <location>
        <begin position="15"/>
        <end position="318"/>
    </location>
</feature>
<dbReference type="GO" id="GO:0016491">
    <property type="term" value="F:oxidoreductase activity"/>
    <property type="evidence" value="ECO:0007669"/>
    <property type="project" value="UniProtKB-KW"/>
</dbReference>
<dbReference type="PANTHER" id="PTHR43364">
    <property type="entry name" value="NADH-SPECIFIC METHYLGLYOXAL REDUCTASE-RELATED"/>
    <property type="match status" value="1"/>
</dbReference>
<sequence>MEHVRFGRTGLKVSRLCLGTMTFGYQCDEEMSFSIMDAASEAGIDFIDTADMYPLGAPSELYGRTEEILGKWLAGKRDQYLIATKCFFPTGKKAWEGGNSRQNIMRSIDLSLKRLGTDHIDLYQVHSWDANTRIDETLTALEDLVKSGKVRYVGCSNFLAYQLARSIGRAEVLGLTGFESVQPRYNMLFRDIERELLPLCEDDNIAVIPYNPLAGGFLTGKHLRGNPTEGSRFTLGFAAGRYQARYWHEHMFDTVDQLREVANETGVSLATLAVQWVLANKTVTSPIIGASRPEQLADAVIATQSPMSPDIKKRIDELTHDYRFVDDAR</sequence>
<dbReference type="InterPro" id="IPR036812">
    <property type="entry name" value="NAD(P)_OxRdtase_dom_sf"/>
</dbReference>
<dbReference type="PRINTS" id="PR00069">
    <property type="entry name" value="ALDKETRDTASE"/>
</dbReference>